<sequence>MTLPTPGPDEQQRAAYEAGFRAAQQQQYAQFQAWSAQQGRPAAPVPSGLPGAQGAPTGLGVTGLVLGILALLSIPSPFILIGAPVVLGLAALGFAIPAVVIARRRRVRCIPAGVGLILGAIPVLWFMFAL</sequence>
<gene>
    <name evidence="2" type="ORF">GCM10023351_01500</name>
</gene>
<reference evidence="3" key="1">
    <citation type="journal article" date="2019" name="Int. J. Syst. Evol. Microbiol.">
        <title>The Global Catalogue of Microorganisms (GCM) 10K type strain sequencing project: providing services to taxonomists for standard genome sequencing and annotation.</title>
        <authorList>
            <consortium name="The Broad Institute Genomics Platform"/>
            <consortium name="The Broad Institute Genome Sequencing Center for Infectious Disease"/>
            <person name="Wu L."/>
            <person name="Ma J."/>
        </authorList>
    </citation>
    <scope>NUCLEOTIDE SEQUENCE [LARGE SCALE GENOMIC DNA]</scope>
    <source>
        <strain evidence="3">JCM 18537</strain>
    </source>
</reference>
<feature type="transmembrane region" description="Helical" evidence="1">
    <location>
        <begin position="78"/>
        <end position="102"/>
    </location>
</feature>
<organism evidence="2 3">
    <name type="scientific">Microbacterium gilvum</name>
    <dbReference type="NCBI Taxonomy" id="1336204"/>
    <lineage>
        <taxon>Bacteria</taxon>
        <taxon>Bacillati</taxon>
        <taxon>Actinomycetota</taxon>
        <taxon>Actinomycetes</taxon>
        <taxon>Micrococcales</taxon>
        <taxon>Microbacteriaceae</taxon>
        <taxon>Microbacterium</taxon>
    </lineage>
</organism>
<keyword evidence="1" id="KW-0472">Membrane</keyword>
<keyword evidence="1" id="KW-1133">Transmembrane helix</keyword>
<feature type="transmembrane region" description="Helical" evidence="1">
    <location>
        <begin position="109"/>
        <end position="128"/>
    </location>
</feature>
<evidence type="ECO:0000256" key="1">
    <source>
        <dbReference type="SAM" id="Phobius"/>
    </source>
</evidence>
<dbReference type="RefSeq" id="WP_345434921.1">
    <property type="nucleotide sequence ID" value="NZ_BAABKO010000001.1"/>
</dbReference>
<accession>A0ABP8ZR95</accession>
<proteinExistence type="predicted"/>
<protein>
    <recommendedName>
        <fullName evidence="4">DUF4190 domain-containing protein</fullName>
    </recommendedName>
</protein>
<evidence type="ECO:0000313" key="2">
    <source>
        <dbReference type="EMBL" id="GAA4762743.1"/>
    </source>
</evidence>
<evidence type="ECO:0000313" key="3">
    <source>
        <dbReference type="Proteomes" id="UP001501645"/>
    </source>
</evidence>
<evidence type="ECO:0008006" key="4">
    <source>
        <dbReference type="Google" id="ProtNLM"/>
    </source>
</evidence>
<dbReference type="EMBL" id="BAABKO010000001">
    <property type="protein sequence ID" value="GAA4762743.1"/>
    <property type="molecule type" value="Genomic_DNA"/>
</dbReference>
<dbReference type="Proteomes" id="UP001501645">
    <property type="component" value="Unassembled WGS sequence"/>
</dbReference>
<comment type="caution">
    <text evidence="2">The sequence shown here is derived from an EMBL/GenBank/DDBJ whole genome shotgun (WGS) entry which is preliminary data.</text>
</comment>
<keyword evidence="1" id="KW-0812">Transmembrane</keyword>
<name>A0ABP8ZR95_9MICO</name>
<keyword evidence="3" id="KW-1185">Reference proteome</keyword>